<evidence type="ECO:0000313" key="2">
    <source>
        <dbReference type="EMBL" id="SES98099.1"/>
    </source>
</evidence>
<dbReference type="RefSeq" id="WP_093132089.1">
    <property type="nucleotide sequence ID" value="NZ_FOHJ01000002.1"/>
</dbReference>
<feature type="domain" description="Phospholipase C/D" evidence="1">
    <location>
        <begin position="6"/>
        <end position="143"/>
    </location>
</feature>
<dbReference type="Pfam" id="PF00882">
    <property type="entry name" value="Zn_dep_PLPC"/>
    <property type="match status" value="1"/>
</dbReference>
<evidence type="ECO:0000259" key="1">
    <source>
        <dbReference type="Pfam" id="PF00882"/>
    </source>
</evidence>
<gene>
    <name evidence="2" type="ORF">SAMN05421676_102264</name>
</gene>
<dbReference type="OrthoDB" id="9810528at2"/>
<protein>
    <submittedName>
        <fullName evidence="2">Zinc dependent phospholipase C</fullName>
    </submittedName>
</protein>
<evidence type="ECO:0000313" key="3">
    <source>
        <dbReference type="Proteomes" id="UP000199095"/>
    </source>
</evidence>
<dbReference type="STRING" id="237682.SAMN05421676_102264"/>
<sequence length="305" mass="35879">MPNIWTHIMFCEDVMVSLNDPVHLQDAQGFLNLGAQGPDPFFYHNFWPWKQDEHINDIGKRLHTEKCGPFLMDMIQSGIVKSKPTKAYILGFVTHHILDRNAHPYIHYRAGYQKNKHQELEVLIDTLMMKKFRNLDTWKVPVYKEIDVGSTLDHEISELLSTTILHHFHEHAQKLPEDFVQLSYRDMKRALKILFDPYSWKNHLLGSMISPFSHQPIKNDKDYLNENHSTWHHPATNEPHHESFIDLYNQGKKESLETLYAIIKYWEDPNSHNEQIITDLIDNISYDTGKPLAENLENRYSSPIV</sequence>
<keyword evidence="3" id="KW-1185">Reference proteome</keyword>
<dbReference type="AlphaFoldDB" id="A0A1I0AUR4"/>
<dbReference type="Proteomes" id="UP000199095">
    <property type="component" value="Unassembled WGS sequence"/>
</dbReference>
<name>A0A1I0AUR4_9BACI</name>
<accession>A0A1I0AUR4</accession>
<proteinExistence type="predicted"/>
<organism evidence="2 3">
    <name type="scientific">Salinibacillus kushneri</name>
    <dbReference type="NCBI Taxonomy" id="237682"/>
    <lineage>
        <taxon>Bacteria</taxon>
        <taxon>Bacillati</taxon>
        <taxon>Bacillota</taxon>
        <taxon>Bacilli</taxon>
        <taxon>Bacillales</taxon>
        <taxon>Bacillaceae</taxon>
        <taxon>Salinibacillus</taxon>
    </lineage>
</organism>
<dbReference type="InterPro" id="IPR029002">
    <property type="entry name" value="PLPC/GPLD1"/>
</dbReference>
<dbReference type="EMBL" id="FOHJ01000002">
    <property type="protein sequence ID" value="SES98099.1"/>
    <property type="molecule type" value="Genomic_DNA"/>
</dbReference>
<reference evidence="3" key="1">
    <citation type="submission" date="2016-10" db="EMBL/GenBank/DDBJ databases">
        <authorList>
            <person name="Varghese N."/>
            <person name="Submissions S."/>
        </authorList>
    </citation>
    <scope>NUCLEOTIDE SEQUENCE [LARGE SCALE GENOMIC DNA]</scope>
    <source>
        <strain evidence="3">CGMCC 1.3566</strain>
    </source>
</reference>